<name>A0A4R8LHA3_9BACL</name>
<proteinExistence type="predicted"/>
<keyword evidence="2" id="KW-1185">Reference proteome</keyword>
<evidence type="ECO:0000313" key="2">
    <source>
        <dbReference type="Proteomes" id="UP000294581"/>
    </source>
</evidence>
<gene>
    <name evidence="1" type="ORF">C7445_1142</name>
</gene>
<evidence type="ECO:0000313" key="1">
    <source>
        <dbReference type="EMBL" id="TDY42569.1"/>
    </source>
</evidence>
<reference evidence="1 2" key="1">
    <citation type="submission" date="2019-03" db="EMBL/GenBank/DDBJ databases">
        <title>Genomic Encyclopedia of Type Strains, Phase IV (KMG-IV): sequencing the most valuable type-strain genomes for metagenomic binning, comparative biology and taxonomic classification.</title>
        <authorList>
            <person name="Goeker M."/>
        </authorList>
    </citation>
    <scope>NUCLEOTIDE SEQUENCE [LARGE SCALE GENOMIC DNA]</scope>
    <source>
        <strain evidence="1 2">DSM 17974</strain>
    </source>
</reference>
<organism evidence="1 2">
    <name type="scientific">Alicyclobacillus sacchari</name>
    <dbReference type="NCBI Taxonomy" id="392010"/>
    <lineage>
        <taxon>Bacteria</taxon>
        <taxon>Bacillati</taxon>
        <taxon>Bacillota</taxon>
        <taxon>Bacilli</taxon>
        <taxon>Bacillales</taxon>
        <taxon>Alicyclobacillaceae</taxon>
        <taxon>Alicyclobacillus</taxon>
    </lineage>
</organism>
<dbReference type="AlphaFoldDB" id="A0A4R8LHA3"/>
<protein>
    <submittedName>
        <fullName evidence="1">Uncharacterized protein</fullName>
    </submittedName>
</protein>
<dbReference type="EMBL" id="SORF01000014">
    <property type="protein sequence ID" value="TDY42569.1"/>
    <property type="molecule type" value="Genomic_DNA"/>
</dbReference>
<sequence length="76" mass="8891">MYDKEVPPSIADLVRYVSFLMLAARITERHVEPEVRLKSLEQLRQPHEIADSPSCCRRVINDQSRRDALDVEENVR</sequence>
<accession>A0A4R8LHA3</accession>
<dbReference type="RefSeq" id="WP_134160661.1">
    <property type="nucleotide sequence ID" value="NZ_BSUS01000001.1"/>
</dbReference>
<comment type="caution">
    <text evidence="1">The sequence shown here is derived from an EMBL/GenBank/DDBJ whole genome shotgun (WGS) entry which is preliminary data.</text>
</comment>
<dbReference type="Proteomes" id="UP000294581">
    <property type="component" value="Unassembled WGS sequence"/>
</dbReference>